<dbReference type="RefSeq" id="WP_009482146.1">
    <property type="nucleotide sequence ID" value="NZ_BAFE01000049.1"/>
</dbReference>
<accession>H5UR90</accession>
<proteinExistence type="predicted"/>
<evidence type="ECO:0000256" key="1">
    <source>
        <dbReference type="SAM" id="Coils"/>
    </source>
</evidence>
<dbReference type="Proteomes" id="UP000004367">
    <property type="component" value="Unassembled WGS sequence"/>
</dbReference>
<protein>
    <submittedName>
        <fullName evidence="3">Uncharacterized protein</fullName>
    </submittedName>
</protein>
<keyword evidence="1" id="KW-0175">Coiled coil</keyword>
<dbReference type="AlphaFoldDB" id="H5UR90"/>
<feature type="region of interest" description="Disordered" evidence="2">
    <location>
        <begin position="110"/>
        <end position="145"/>
    </location>
</feature>
<evidence type="ECO:0000256" key="2">
    <source>
        <dbReference type="SAM" id="MobiDB-lite"/>
    </source>
</evidence>
<evidence type="ECO:0000313" key="4">
    <source>
        <dbReference type="Proteomes" id="UP000004367"/>
    </source>
</evidence>
<evidence type="ECO:0000313" key="3">
    <source>
        <dbReference type="EMBL" id="GAB48248.1"/>
    </source>
</evidence>
<organism evidence="3 4">
    <name type="scientific">Mobilicoccus pelagius NBRC 104925</name>
    <dbReference type="NCBI Taxonomy" id="1089455"/>
    <lineage>
        <taxon>Bacteria</taxon>
        <taxon>Bacillati</taxon>
        <taxon>Actinomycetota</taxon>
        <taxon>Actinomycetes</taxon>
        <taxon>Micrococcales</taxon>
        <taxon>Dermatophilaceae</taxon>
        <taxon>Mobilicoccus</taxon>
    </lineage>
</organism>
<dbReference type="OrthoDB" id="7472701at2"/>
<sequence length="145" mass="16501">MSEHEPERRTIREAMTRLLDGQPVRSDGKLTIKSLAEEAGVKRWILTHRHQDLQAEFRDRIATHGTDPEPVRALKERVETLTEENGRLREQLRETRSTIAMLERHIAVEALESNRSPAAPTPARKLRPVPEPVQPAEEPPSDPKG</sequence>
<reference evidence="3 4" key="1">
    <citation type="submission" date="2012-02" db="EMBL/GenBank/DDBJ databases">
        <title>Whole genome shotgun sequence of Mobilicoccus pelagius NBRC 104925.</title>
        <authorList>
            <person name="Yoshida Y."/>
            <person name="Hosoyama A."/>
            <person name="Tsuchikane K."/>
            <person name="Katsumata H."/>
            <person name="Yamazaki S."/>
            <person name="Fujita N."/>
        </authorList>
    </citation>
    <scope>NUCLEOTIDE SEQUENCE [LARGE SCALE GENOMIC DNA]</scope>
    <source>
        <strain evidence="3 4">NBRC 104925</strain>
    </source>
</reference>
<name>H5UR90_9MICO</name>
<dbReference type="eggNOG" id="ENOG5033837">
    <property type="taxonomic scope" value="Bacteria"/>
</dbReference>
<dbReference type="EMBL" id="BAFE01000049">
    <property type="protein sequence ID" value="GAB48248.1"/>
    <property type="molecule type" value="Genomic_DNA"/>
</dbReference>
<dbReference type="STRING" id="1089455.MOPEL_069_00030"/>
<comment type="caution">
    <text evidence="3">The sequence shown here is derived from an EMBL/GenBank/DDBJ whole genome shotgun (WGS) entry which is preliminary data.</text>
</comment>
<gene>
    <name evidence="3" type="ORF">MOPEL_069_00030</name>
</gene>
<keyword evidence="4" id="KW-1185">Reference proteome</keyword>
<feature type="coiled-coil region" evidence="1">
    <location>
        <begin position="71"/>
        <end position="105"/>
    </location>
</feature>